<feature type="transmembrane region" description="Helical" evidence="4">
    <location>
        <begin position="166"/>
        <end position="190"/>
    </location>
</feature>
<dbReference type="PANTHER" id="PTHR11360">
    <property type="entry name" value="MONOCARBOXYLATE TRANSPORTER"/>
    <property type="match status" value="1"/>
</dbReference>
<proteinExistence type="inferred from homology"/>
<dbReference type="Pfam" id="PF07690">
    <property type="entry name" value="MFS_1"/>
    <property type="match status" value="2"/>
</dbReference>
<evidence type="ECO:0000259" key="5">
    <source>
        <dbReference type="PROSITE" id="PS50850"/>
    </source>
</evidence>
<evidence type="ECO:0000256" key="3">
    <source>
        <dbReference type="SAM" id="MobiDB-lite"/>
    </source>
</evidence>
<dbReference type="PROSITE" id="PS50850">
    <property type="entry name" value="MFS"/>
    <property type="match status" value="1"/>
</dbReference>
<keyword evidence="4" id="KW-0472">Membrane</keyword>
<feature type="transmembrane region" description="Helical" evidence="4">
    <location>
        <begin position="379"/>
        <end position="397"/>
    </location>
</feature>
<dbReference type="Proteomes" id="UP000559256">
    <property type="component" value="Unassembled WGS sequence"/>
</dbReference>
<dbReference type="InterPro" id="IPR050327">
    <property type="entry name" value="Proton-linked_MCT"/>
</dbReference>
<feature type="domain" description="Major facilitator superfamily (MFS) profile" evidence="5">
    <location>
        <begin position="297"/>
        <end position="499"/>
    </location>
</feature>
<organism evidence="6 7">
    <name type="scientific">Tetrapyrgos nigripes</name>
    <dbReference type="NCBI Taxonomy" id="182062"/>
    <lineage>
        <taxon>Eukaryota</taxon>
        <taxon>Fungi</taxon>
        <taxon>Dikarya</taxon>
        <taxon>Basidiomycota</taxon>
        <taxon>Agaricomycotina</taxon>
        <taxon>Agaricomycetes</taxon>
        <taxon>Agaricomycetidae</taxon>
        <taxon>Agaricales</taxon>
        <taxon>Marasmiineae</taxon>
        <taxon>Marasmiaceae</taxon>
        <taxon>Tetrapyrgos</taxon>
    </lineage>
</organism>
<accession>A0A8H5LRU4</accession>
<dbReference type="AlphaFoldDB" id="A0A8H5LRU4"/>
<feature type="transmembrane region" description="Helical" evidence="4">
    <location>
        <begin position="225"/>
        <end position="249"/>
    </location>
</feature>
<evidence type="ECO:0000256" key="2">
    <source>
        <dbReference type="ARBA" id="ARBA00006727"/>
    </source>
</evidence>
<sequence>MFHPPRHGAEFEHAGYTSTFDLSSFNHIIDIEVKARTSDHDGELTSPQKNLDRTDSSQTKEKSPFEVVTEVVDVTTFPDSLQTTPLAVDPQDTGISAWLALFGAICSTFTTFGYVNAWGVFQAYYQETILREQSPSSIAWIGSIQYGLVFLPGLVVGRLFDVGYFRIISISSSILLLVSTFLVAECTVYWQFLLCQGFATGLACGGFFGPSTAMISQWFKKRRGLALGLFSAGAAIGGTVIPLVARALIPRMGFQWTIRVIGFILFTMRPRLPPSKPTESILSTRLFKSPAFTAHSIAAMIIIMGFYTCKSSRHYNNLCRKLISRFAIYAVPAYVASTATNVGLTPQSAFYLVSVTNGSSSFGRLLAGPLADRLGPMNVLIPFTALAGVMTYVWPLAKSPGSLIAITALYGICSGGYGSLLSTPILDLGEPEDVGRRIGFLMTFVAIGGLLGLPISGAVEKAYGMQAMGIYAGSIILLGVLLMSATHFSAAFRRAWMRN</sequence>
<feature type="transmembrane region" description="Helical" evidence="4">
    <location>
        <begin position="197"/>
        <end position="219"/>
    </location>
</feature>
<feature type="transmembrane region" description="Helical" evidence="4">
    <location>
        <begin position="322"/>
        <end position="342"/>
    </location>
</feature>
<comment type="caution">
    <text evidence="6">The sequence shown here is derived from an EMBL/GenBank/DDBJ whole genome shotgun (WGS) entry which is preliminary data.</text>
</comment>
<feature type="transmembrane region" description="Helical" evidence="4">
    <location>
        <begin position="292"/>
        <end position="310"/>
    </location>
</feature>
<dbReference type="EMBL" id="JAACJM010000018">
    <property type="protein sequence ID" value="KAF5367715.1"/>
    <property type="molecule type" value="Genomic_DNA"/>
</dbReference>
<feature type="transmembrane region" description="Helical" evidence="4">
    <location>
        <begin position="403"/>
        <end position="426"/>
    </location>
</feature>
<dbReference type="GO" id="GO:0016020">
    <property type="term" value="C:membrane"/>
    <property type="evidence" value="ECO:0007669"/>
    <property type="project" value="UniProtKB-SubCell"/>
</dbReference>
<keyword evidence="4" id="KW-0812">Transmembrane</keyword>
<keyword evidence="7" id="KW-1185">Reference proteome</keyword>
<name>A0A8H5LRU4_9AGAR</name>
<evidence type="ECO:0000256" key="1">
    <source>
        <dbReference type="ARBA" id="ARBA00004141"/>
    </source>
</evidence>
<feature type="region of interest" description="Disordered" evidence="3">
    <location>
        <begin position="39"/>
        <end position="62"/>
    </location>
</feature>
<dbReference type="Gene3D" id="1.20.1250.20">
    <property type="entry name" value="MFS general substrate transporter like domains"/>
    <property type="match status" value="2"/>
</dbReference>
<evidence type="ECO:0000256" key="4">
    <source>
        <dbReference type="SAM" id="Phobius"/>
    </source>
</evidence>
<dbReference type="InterPro" id="IPR020846">
    <property type="entry name" value="MFS_dom"/>
</dbReference>
<dbReference type="PANTHER" id="PTHR11360:SF234">
    <property type="entry name" value="MFS-TYPE TRANSPORTER DBAD-RELATED"/>
    <property type="match status" value="1"/>
</dbReference>
<evidence type="ECO:0000313" key="7">
    <source>
        <dbReference type="Proteomes" id="UP000559256"/>
    </source>
</evidence>
<dbReference type="SUPFAM" id="SSF103473">
    <property type="entry name" value="MFS general substrate transporter"/>
    <property type="match status" value="1"/>
</dbReference>
<dbReference type="OrthoDB" id="6509908at2759"/>
<feature type="compositionally biased region" description="Basic and acidic residues" evidence="3">
    <location>
        <begin position="50"/>
        <end position="62"/>
    </location>
</feature>
<gene>
    <name evidence="6" type="ORF">D9758_009834</name>
</gene>
<dbReference type="GO" id="GO:0022857">
    <property type="term" value="F:transmembrane transporter activity"/>
    <property type="evidence" value="ECO:0007669"/>
    <property type="project" value="InterPro"/>
</dbReference>
<feature type="transmembrane region" description="Helical" evidence="4">
    <location>
        <begin position="138"/>
        <end position="160"/>
    </location>
</feature>
<feature type="transmembrane region" description="Helical" evidence="4">
    <location>
        <begin position="438"/>
        <end position="458"/>
    </location>
</feature>
<feature type="transmembrane region" description="Helical" evidence="4">
    <location>
        <begin position="95"/>
        <end position="117"/>
    </location>
</feature>
<comment type="subcellular location">
    <subcellularLocation>
        <location evidence="1">Membrane</location>
        <topology evidence="1">Multi-pass membrane protein</topology>
    </subcellularLocation>
</comment>
<feature type="transmembrane region" description="Helical" evidence="4">
    <location>
        <begin position="470"/>
        <end position="492"/>
    </location>
</feature>
<keyword evidence="4" id="KW-1133">Transmembrane helix</keyword>
<dbReference type="InterPro" id="IPR036259">
    <property type="entry name" value="MFS_trans_sf"/>
</dbReference>
<evidence type="ECO:0000313" key="6">
    <source>
        <dbReference type="EMBL" id="KAF5367715.1"/>
    </source>
</evidence>
<comment type="similarity">
    <text evidence="2">Belongs to the major facilitator superfamily. Monocarboxylate porter (TC 2.A.1.13) family.</text>
</comment>
<reference evidence="6 7" key="1">
    <citation type="journal article" date="2020" name="ISME J.">
        <title>Uncovering the hidden diversity of litter-decomposition mechanisms in mushroom-forming fungi.</title>
        <authorList>
            <person name="Floudas D."/>
            <person name="Bentzer J."/>
            <person name="Ahren D."/>
            <person name="Johansson T."/>
            <person name="Persson P."/>
            <person name="Tunlid A."/>
        </authorList>
    </citation>
    <scope>NUCLEOTIDE SEQUENCE [LARGE SCALE GENOMIC DNA]</scope>
    <source>
        <strain evidence="6 7">CBS 291.85</strain>
    </source>
</reference>
<dbReference type="InterPro" id="IPR011701">
    <property type="entry name" value="MFS"/>
</dbReference>
<protein>
    <recommendedName>
        <fullName evidence="5">Major facilitator superfamily (MFS) profile domain-containing protein</fullName>
    </recommendedName>
</protein>